<comment type="caution">
    <text evidence="7">The sequence shown here is derived from an EMBL/GenBank/DDBJ whole genome shotgun (WGS) entry which is preliminary data.</text>
</comment>
<keyword evidence="4" id="KW-0949">S-adenosyl-L-methionine</keyword>
<dbReference type="PROSITE" id="PS51681">
    <property type="entry name" value="SAM_MT_NNMT_PNMT_TEMT"/>
    <property type="match status" value="1"/>
</dbReference>
<dbReference type="AlphaFoldDB" id="A0A9X6N9Q7"/>
<dbReference type="SUPFAM" id="SSF82895">
    <property type="entry name" value="TSP-1 type 1 repeat"/>
    <property type="match status" value="2"/>
</dbReference>
<dbReference type="Proteomes" id="UP000192578">
    <property type="component" value="Unassembled WGS sequence"/>
</dbReference>
<evidence type="ECO:0000256" key="6">
    <source>
        <dbReference type="SAM" id="SignalP"/>
    </source>
</evidence>
<sequence>MKPAIIYSVTGFLILSLSSLNYCRDSKLPDTLNNLDEQDLSWTDNPNVNFLSAPRDTNASSDASESSFDKKSAAFLTKKLPQKLRQALVLTFEAESLREFIRQCMKKRLCTQNEVLQGVGGTPWVFQVRHRRGMMRFWHVYECVMRNSPSSCPVDGVWSKWNDWGVCSVSCGRGFRERKRRCDSPVPRNYGRFCAGSVKERESCAKTCPRNFTVMAGQDPLRLQALKTMTQTEKAFPSVRETCSKDHCTYHEVHHVIGDDAVANQYWLSMHCIERYIGCPVDGEWSDWQPWSACTSDCGIGDRYRIRRCSDPAPSNGGSVCEGESFQREDCLGLSCGGGSNESRAAALALFPLWSEWSDWSKCNALGCREYGTEYSKRICVGLTPNSMCDVGNGTKVSSLQRKRPCVKAGCLKNFNPLEYLDVYYNLSSQHSDFNKWSLVELKALIEKLPNGSGRLLEIGNGGVISRLISAAHNFTQITVCDRSEKVLDEVRAFVANNSTFDWSSTFRFVADLHGERDSAKMETQLRGAIKDIRKCDVTQADLFAPSTAEVPAVDLVVSAFTLEVATQTVAGFSKALQQITDRYVKPGGAIILIVSVEETYWQVNNNTFHVLYINKSHVEAALKAAGFEDIDMRQFDMRSHQPVSLIDNAVVSTPVPTCELCDFDAAGILIAKGVKRMREISISA</sequence>
<dbReference type="InterPro" id="IPR036383">
    <property type="entry name" value="TSP1_rpt_sf"/>
</dbReference>
<evidence type="ECO:0000256" key="4">
    <source>
        <dbReference type="ARBA" id="ARBA00022691"/>
    </source>
</evidence>
<dbReference type="GO" id="GO:0005829">
    <property type="term" value="C:cytosol"/>
    <property type="evidence" value="ECO:0007669"/>
    <property type="project" value="TreeGrafter"/>
</dbReference>
<dbReference type="Gene3D" id="3.40.50.150">
    <property type="entry name" value="Vaccinia Virus protein VP39"/>
    <property type="match status" value="1"/>
</dbReference>
<keyword evidence="3" id="KW-0808">Transferase</keyword>
<evidence type="ECO:0000256" key="5">
    <source>
        <dbReference type="ARBA" id="ARBA00023157"/>
    </source>
</evidence>
<dbReference type="SUPFAM" id="SSF53335">
    <property type="entry name" value="S-adenosyl-L-methionine-dependent methyltransferases"/>
    <property type="match status" value="1"/>
</dbReference>
<evidence type="ECO:0000256" key="1">
    <source>
        <dbReference type="ARBA" id="ARBA00007996"/>
    </source>
</evidence>
<accession>A0A9X6N9Q7</accession>
<protein>
    <submittedName>
        <fullName evidence="7">Nicotinamide N-methyltransferase</fullName>
    </submittedName>
</protein>
<dbReference type="Pfam" id="PF01234">
    <property type="entry name" value="NNMT_PNMT_TEMT"/>
    <property type="match status" value="1"/>
</dbReference>
<evidence type="ECO:0000313" key="7">
    <source>
        <dbReference type="EMBL" id="OWA50477.1"/>
    </source>
</evidence>
<proteinExistence type="inferred from homology"/>
<dbReference type="PROSITE" id="PS50092">
    <property type="entry name" value="TSP1"/>
    <property type="match status" value="3"/>
</dbReference>
<dbReference type="FunFam" id="2.20.100.10:FF:000001">
    <property type="entry name" value="semaphorin-5A isoform X1"/>
    <property type="match status" value="1"/>
</dbReference>
<dbReference type="InterPro" id="IPR000940">
    <property type="entry name" value="NNMT_TEMT_trans"/>
</dbReference>
<comment type="similarity">
    <text evidence="1">Belongs to the class I-like SAM-binding methyltransferase superfamily. NNMT/PNMT/TEMT family.</text>
</comment>
<keyword evidence="8" id="KW-1185">Reference proteome</keyword>
<evidence type="ECO:0000313" key="8">
    <source>
        <dbReference type="Proteomes" id="UP000192578"/>
    </source>
</evidence>
<dbReference type="GO" id="GO:0008170">
    <property type="term" value="F:N-methyltransferase activity"/>
    <property type="evidence" value="ECO:0007669"/>
    <property type="project" value="TreeGrafter"/>
</dbReference>
<dbReference type="PANTHER" id="PTHR10867:SF17">
    <property type="entry name" value="NICOTINAMIDE N-METHYLTRANSFERASE"/>
    <property type="match status" value="1"/>
</dbReference>
<keyword evidence="2" id="KW-0489">Methyltransferase</keyword>
<dbReference type="FunFam" id="2.20.100.10:FF:000002">
    <property type="entry name" value="Unc-5 netrin receptor C"/>
    <property type="match status" value="1"/>
</dbReference>
<dbReference type="Pfam" id="PF00090">
    <property type="entry name" value="TSP_1"/>
    <property type="match status" value="2"/>
</dbReference>
<dbReference type="InterPro" id="IPR029063">
    <property type="entry name" value="SAM-dependent_MTases_sf"/>
</dbReference>
<dbReference type="EMBL" id="MTYJ01000193">
    <property type="protein sequence ID" value="OWA50477.1"/>
    <property type="molecule type" value="Genomic_DNA"/>
</dbReference>
<gene>
    <name evidence="7" type="ORF">BV898_14991</name>
</gene>
<dbReference type="Gene3D" id="2.20.100.10">
    <property type="entry name" value="Thrombospondin type-1 (TSP1) repeat"/>
    <property type="match status" value="2"/>
</dbReference>
<keyword evidence="6" id="KW-0732">Signal</keyword>
<dbReference type="PRINTS" id="PR01705">
    <property type="entry name" value="TSP1REPEAT"/>
</dbReference>
<feature type="chain" id="PRO_5040946143" evidence="6">
    <location>
        <begin position="20"/>
        <end position="685"/>
    </location>
</feature>
<feature type="signal peptide" evidence="6">
    <location>
        <begin position="1"/>
        <end position="19"/>
    </location>
</feature>
<dbReference type="GO" id="GO:0032259">
    <property type="term" value="P:methylation"/>
    <property type="evidence" value="ECO:0007669"/>
    <property type="project" value="UniProtKB-KW"/>
</dbReference>
<reference evidence="8" key="1">
    <citation type="submission" date="2017-01" db="EMBL/GenBank/DDBJ databases">
        <title>Comparative genomics of anhydrobiosis in the tardigrade Hypsibius dujardini.</title>
        <authorList>
            <person name="Yoshida Y."/>
            <person name="Koutsovoulos G."/>
            <person name="Laetsch D."/>
            <person name="Stevens L."/>
            <person name="Kumar S."/>
            <person name="Horikawa D."/>
            <person name="Ishino K."/>
            <person name="Komine S."/>
            <person name="Tomita M."/>
            <person name="Blaxter M."/>
            <person name="Arakawa K."/>
        </authorList>
    </citation>
    <scope>NUCLEOTIDE SEQUENCE [LARGE SCALE GENOMIC DNA]</scope>
    <source>
        <strain evidence="8">Z151</strain>
    </source>
</reference>
<dbReference type="PANTHER" id="PTHR10867">
    <property type="entry name" value="NNMT/PNMT/TEMT FAMILY MEMBER"/>
    <property type="match status" value="1"/>
</dbReference>
<evidence type="ECO:0000256" key="3">
    <source>
        <dbReference type="ARBA" id="ARBA00022679"/>
    </source>
</evidence>
<dbReference type="SMART" id="SM00209">
    <property type="entry name" value="TSP1"/>
    <property type="match status" value="3"/>
</dbReference>
<dbReference type="InterPro" id="IPR000884">
    <property type="entry name" value="TSP1_rpt"/>
</dbReference>
<evidence type="ECO:0000256" key="2">
    <source>
        <dbReference type="ARBA" id="ARBA00022603"/>
    </source>
</evidence>
<keyword evidence="5" id="KW-1015">Disulfide bond</keyword>
<name>A0A9X6N9Q7_HYPEX</name>
<organism evidence="7 8">
    <name type="scientific">Hypsibius exemplaris</name>
    <name type="common">Freshwater tardigrade</name>
    <dbReference type="NCBI Taxonomy" id="2072580"/>
    <lineage>
        <taxon>Eukaryota</taxon>
        <taxon>Metazoa</taxon>
        <taxon>Ecdysozoa</taxon>
        <taxon>Tardigrada</taxon>
        <taxon>Eutardigrada</taxon>
        <taxon>Parachela</taxon>
        <taxon>Hypsibioidea</taxon>
        <taxon>Hypsibiidae</taxon>
        <taxon>Hypsibius</taxon>
    </lineage>
</organism>
<dbReference type="OrthoDB" id="446173at2759"/>